<dbReference type="InterPro" id="IPR039425">
    <property type="entry name" value="RNA_pol_sigma-70-like"/>
</dbReference>
<evidence type="ECO:0000313" key="9">
    <source>
        <dbReference type="Proteomes" id="UP001204015"/>
    </source>
</evidence>
<evidence type="ECO:0000313" key="8">
    <source>
        <dbReference type="EMBL" id="MCO6024464.1"/>
    </source>
</evidence>
<evidence type="ECO:0000259" key="7">
    <source>
        <dbReference type="Pfam" id="PF08281"/>
    </source>
</evidence>
<accession>A0ABT1BTR6</accession>
<dbReference type="PANTHER" id="PTHR43133">
    <property type="entry name" value="RNA POLYMERASE ECF-TYPE SIGMA FACTO"/>
    <property type="match status" value="1"/>
</dbReference>
<keyword evidence="2" id="KW-0805">Transcription regulation</keyword>
<sequence>MEESYKDKLIAKYQPQLKSFILKRVNNKEDAEDILQDVLYQFFKTINQASSPIEQISVWLFRVARNDIINHGIKHREEELPSIQDEDGTDEILEDFSDTLFNEDGASSPEDEYLRSLIWSELDHALSELPPEQREIYELTEVEGIPMKEIAQTIKVPINTLLSRKHYAVLHLRKRLKNLYDEITGYP</sequence>
<dbReference type="InterPro" id="IPR013249">
    <property type="entry name" value="RNA_pol_sigma70_r4_t2"/>
</dbReference>
<feature type="domain" description="RNA polymerase sigma-70 region 2" evidence="6">
    <location>
        <begin position="9"/>
        <end position="71"/>
    </location>
</feature>
<dbReference type="InterPro" id="IPR013325">
    <property type="entry name" value="RNA_pol_sigma_r2"/>
</dbReference>
<keyword evidence="3" id="KW-0731">Sigma factor</keyword>
<comment type="similarity">
    <text evidence="1">Belongs to the sigma-70 factor family. ECF subfamily.</text>
</comment>
<organism evidence="8 9">
    <name type="scientific">Segatella cerevisiae</name>
    <dbReference type="NCBI Taxonomy" id="2053716"/>
    <lineage>
        <taxon>Bacteria</taxon>
        <taxon>Pseudomonadati</taxon>
        <taxon>Bacteroidota</taxon>
        <taxon>Bacteroidia</taxon>
        <taxon>Bacteroidales</taxon>
        <taxon>Prevotellaceae</taxon>
        <taxon>Segatella</taxon>
    </lineage>
</organism>
<dbReference type="SUPFAM" id="SSF88946">
    <property type="entry name" value="Sigma2 domain of RNA polymerase sigma factors"/>
    <property type="match status" value="1"/>
</dbReference>
<reference evidence="8 9" key="1">
    <citation type="submission" date="2022-06" db="EMBL/GenBank/DDBJ databases">
        <title>A taxonomic note on the genus Prevotella: Description of four novel genera and emended description of the genera Hallella and Xylanibacter.</title>
        <authorList>
            <person name="Hitch T.C.A."/>
        </authorList>
    </citation>
    <scope>NUCLEOTIDE SEQUENCE [LARGE SCALE GENOMIC DNA]</scope>
    <source>
        <strain evidence="8 9">DSM 100619</strain>
    </source>
</reference>
<name>A0ABT1BTR6_9BACT</name>
<evidence type="ECO:0000256" key="3">
    <source>
        <dbReference type="ARBA" id="ARBA00023082"/>
    </source>
</evidence>
<keyword evidence="5" id="KW-0804">Transcription</keyword>
<gene>
    <name evidence="8" type="ORF">NG821_01160</name>
</gene>
<dbReference type="RefSeq" id="WP_252759827.1">
    <property type="nucleotide sequence ID" value="NZ_JAMXLY010000002.1"/>
</dbReference>
<evidence type="ECO:0000259" key="6">
    <source>
        <dbReference type="Pfam" id="PF04542"/>
    </source>
</evidence>
<dbReference type="Pfam" id="PF08281">
    <property type="entry name" value="Sigma70_r4_2"/>
    <property type="match status" value="1"/>
</dbReference>
<comment type="caution">
    <text evidence="8">The sequence shown here is derived from an EMBL/GenBank/DDBJ whole genome shotgun (WGS) entry which is preliminary data.</text>
</comment>
<dbReference type="SUPFAM" id="SSF88659">
    <property type="entry name" value="Sigma3 and sigma4 domains of RNA polymerase sigma factors"/>
    <property type="match status" value="1"/>
</dbReference>
<dbReference type="PANTHER" id="PTHR43133:SF8">
    <property type="entry name" value="RNA POLYMERASE SIGMA FACTOR HI_1459-RELATED"/>
    <property type="match status" value="1"/>
</dbReference>
<evidence type="ECO:0000256" key="4">
    <source>
        <dbReference type="ARBA" id="ARBA00023125"/>
    </source>
</evidence>
<dbReference type="Pfam" id="PF04542">
    <property type="entry name" value="Sigma70_r2"/>
    <property type="match status" value="1"/>
</dbReference>
<keyword evidence="9" id="KW-1185">Reference proteome</keyword>
<dbReference type="InterPro" id="IPR036388">
    <property type="entry name" value="WH-like_DNA-bd_sf"/>
</dbReference>
<dbReference type="Gene3D" id="1.10.10.10">
    <property type="entry name" value="Winged helix-like DNA-binding domain superfamily/Winged helix DNA-binding domain"/>
    <property type="match status" value="1"/>
</dbReference>
<proteinExistence type="inferred from homology"/>
<dbReference type="InterPro" id="IPR014284">
    <property type="entry name" value="RNA_pol_sigma-70_dom"/>
</dbReference>
<evidence type="ECO:0000256" key="1">
    <source>
        <dbReference type="ARBA" id="ARBA00010641"/>
    </source>
</evidence>
<keyword evidence="4" id="KW-0238">DNA-binding</keyword>
<protein>
    <submittedName>
        <fullName evidence="8">Sigma-70 family RNA polymerase sigma factor</fullName>
    </submittedName>
</protein>
<dbReference type="InterPro" id="IPR007627">
    <property type="entry name" value="RNA_pol_sigma70_r2"/>
</dbReference>
<evidence type="ECO:0000256" key="5">
    <source>
        <dbReference type="ARBA" id="ARBA00023163"/>
    </source>
</evidence>
<evidence type="ECO:0000256" key="2">
    <source>
        <dbReference type="ARBA" id="ARBA00023015"/>
    </source>
</evidence>
<dbReference type="CDD" id="cd06171">
    <property type="entry name" value="Sigma70_r4"/>
    <property type="match status" value="1"/>
</dbReference>
<dbReference type="Gene3D" id="1.10.1740.10">
    <property type="match status" value="1"/>
</dbReference>
<dbReference type="InterPro" id="IPR013324">
    <property type="entry name" value="RNA_pol_sigma_r3/r4-like"/>
</dbReference>
<dbReference type="Proteomes" id="UP001204015">
    <property type="component" value="Unassembled WGS sequence"/>
</dbReference>
<dbReference type="EMBL" id="JAMXLY010000002">
    <property type="protein sequence ID" value="MCO6024464.1"/>
    <property type="molecule type" value="Genomic_DNA"/>
</dbReference>
<feature type="domain" description="RNA polymerase sigma factor 70 region 4 type 2" evidence="7">
    <location>
        <begin position="121"/>
        <end position="169"/>
    </location>
</feature>
<dbReference type="NCBIfam" id="TIGR02937">
    <property type="entry name" value="sigma70-ECF"/>
    <property type="match status" value="1"/>
</dbReference>